<organism evidence="1 2">
    <name type="scientific">Flavobacterium lacisediminis</name>
    <dbReference type="NCBI Taxonomy" id="2989705"/>
    <lineage>
        <taxon>Bacteria</taxon>
        <taxon>Pseudomonadati</taxon>
        <taxon>Bacteroidota</taxon>
        <taxon>Flavobacteriia</taxon>
        <taxon>Flavobacteriales</taxon>
        <taxon>Flavobacteriaceae</taxon>
        <taxon>Flavobacterium</taxon>
    </lineage>
</organism>
<evidence type="ECO:0000313" key="1">
    <source>
        <dbReference type="EMBL" id="MCW1147317.1"/>
    </source>
</evidence>
<reference evidence="1" key="1">
    <citation type="submission" date="2022-10" db="EMBL/GenBank/DDBJ databases">
        <title>Flavobacterium sp. nov., a bacterium isolated from lake sediment.</title>
        <authorList>
            <person name="Qu J.-H."/>
        </authorList>
    </citation>
    <scope>NUCLEOTIDE SEQUENCE</scope>
    <source>
        <strain evidence="1">TH16-21</strain>
    </source>
</reference>
<evidence type="ECO:0008006" key="3">
    <source>
        <dbReference type="Google" id="ProtNLM"/>
    </source>
</evidence>
<comment type="caution">
    <text evidence="1">The sequence shown here is derived from an EMBL/GenBank/DDBJ whole genome shotgun (WGS) entry which is preliminary data.</text>
</comment>
<keyword evidence="2" id="KW-1185">Reference proteome</keyword>
<sequence length="750" mass="85961">MDRENVHLHFNKSTYLSNETIWFKGYIIEKKESKLNFQTTNVFVRLLDSNKTEISNQLFFASNGTIIGQIKISENLPSGDYFVHTYTNYMNNFHEDESTVQKIRIINTQDKITNNTISDNTLTIKLSFEGGKLLYQSDNNIGVSIKNCLGKGQKISNIEVKNSKDIVVNSFSTNQEGFGKFELKNTENDIYRLFISNNGETIIKELPKPIIEGINLHVNNFAIEGKVSIKINSNEITYNKFKGKNYTILIQKNDYAHFVDFNLDKINKELFVEKSSLFDGVNVVRLLDNELNSISERIVYNQPQNYTKLNLVSSTKIKDSIKVKASILGKIGNFSITVLPKNTKSNFNNNTIYNNLAFKNYIDCNDFDYAYYFSNFNKRKAFELDLLLLHTTESKYNWSHILNQAPKPTYTFDMGLTVSGKINQIVTNKENTKLRLFSINGLEEYTAIKEDNSFEFQNIMAIDSSTLYFSLIKKDDKLESLGIYSKIENTNRRFIKNLNIFSPICQEVIYTKNTYDTNYEFPKIEGVLELNDVSVIEVKKIKLERQGEYGNSMAKGYKISDSDAGTFRDVLSFIGSHGYDVVTQGGQVTIRNRVSTSFLGSRTPVVFLDNVQLFDFTFLLNMTLNDIDEIYINKRGYGMGSDGSNGSIRIYTKKITAIKSKPNQIKSKPVVVKNGFQPFIEFEKPKYALYQGDAFENYGTINWIPNIYTDENGEFEFSTPFFGQKELTLNIQGIDNKGQLYNETLTIEVK</sequence>
<dbReference type="Proteomes" id="UP001165677">
    <property type="component" value="Unassembled WGS sequence"/>
</dbReference>
<accession>A0ABT3EFJ1</accession>
<proteinExistence type="predicted"/>
<gene>
    <name evidence="1" type="ORF">OJ995_03660</name>
</gene>
<protein>
    <recommendedName>
        <fullName evidence="3">TonB-dependent receptor plug domain-containing protein</fullName>
    </recommendedName>
</protein>
<evidence type="ECO:0000313" key="2">
    <source>
        <dbReference type="Proteomes" id="UP001165677"/>
    </source>
</evidence>
<dbReference type="RefSeq" id="WP_264368198.1">
    <property type="nucleotide sequence ID" value="NZ_JAPCIO010000002.1"/>
</dbReference>
<dbReference type="EMBL" id="JAPCIO010000002">
    <property type="protein sequence ID" value="MCW1147317.1"/>
    <property type="molecule type" value="Genomic_DNA"/>
</dbReference>
<dbReference type="Gene3D" id="2.60.40.1930">
    <property type="match status" value="1"/>
</dbReference>
<name>A0ABT3EFJ1_9FLAO</name>